<comment type="caution">
    <text evidence="1">The sequence shown here is derived from an EMBL/GenBank/DDBJ whole genome shotgun (WGS) entry which is preliminary data.</text>
</comment>
<evidence type="ECO:0000313" key="2">
    <source>
        <dbReference type="Proteomes" id="UP000469949"/>
    </source>
</evidence>
<dbReference type="RefSeq" id="WP_152278674.1">
    <property type="nucleotide sequence ID" value="NZ_WEKV01000020.1"/>
</dbReference>
<proteinExistence type="predicted"/>
<protein>
    <submittedName>
        <fullName evidence="1">Uncharacterized protein</fullName>
    </submittedName>
</protein>
<gene>
    <name evidence="1" type="ORF">F8B43_4918</name>
</gene>
<accession>A0A833J083</accession>
<reference evidence="1 2" key="1">
    <citation type="submission" date="2019-10" db="EMBL/GenBank/DDBJ databases">
        <title>Draft Genome Sequence of the Caffeine Degrading Methylotroph Methylorubrum populi PINKEL.</title>
        <authorList>
            <person name="Dawson S.C."/>
            <person name="Zhang X."/>
            <person name="Wright M.E."/>
            <person name="Sharma G."/>
            <person name="Langner J.T."/>
            <person name="Ditty J.L."/>
            <person name="Subuyuj G.A."/>
        </authorList>
    </citation>
    <scope>NUCLEOTIDE SEQUENCE [LARGE SCALE GENOMIC DNA]</scope>
    <source>
        <strain evidence="1 2">Pinkel</strain>
    </source>
</reference>
<dbReference type="InterPro" id="IPR056209">
    <property type="entry name" value="SU10_adaptor"/>
</dbReference>
<dbReference type="Proteomes" id="UP000469949">
    <property type="component" value="Unassembled WGS sequence"/>
</dbReference>
<dbReference type="EMBL" id="WEKV01000020">
    <property type="protein sequence ID" value="KAB7782163.1"/>
    <property type="molecule type" value="Genomic_DNA"/>
</dbReference>
<name>A0A833J083_9HYPH</name>
<dbReference type="Pfam" id="PF24175">
    <property type="entry name" value="SU10_adaptor"/>
    <property type="match status" value="1"/>
</dbReference>
<dbReference type="AlphaFoldDB" id="A0A833J083"/>
<sequence length="216" mass="24278">MAAITNFATLQAAFEDYLARPDLSEFLPNFIQVTEKWLNRKLRTREMMASAGLIPQVGGYSLPADYIEWVAAQWADPAAPQRVMSLRYVEPDSPEFRHRYRPNGSPQYFTVLDGQLQTRSMKAGNLTLSYYRQIPPLTSASPTNWLLDQAPEIYLYGVLAEAYRFQKDVDRNAEWSDAMQKHLADLMGQGDSQKTGRRPARAAEDAAEAVAAKAVG</sequence>
<evidence type="ECO:0000313" key="1">
    <source>
        <dbReference type="EMBL" id="KAB7782163.1"/>
    </source>
</evidence>
<organism evidence="1 2">
    <name type="scientific">Methylorubrum populi</name>
    <dbReference type="NCBI Taxonomy" id="223967"/>
    <lineage>
        <taxon>Bacteria</taxon>
        <taxon>Pseudomonadati</taxon>
        <taxon>Pseudomonadota</taxon>
        <taxon>Alphaproteobacteria</taxon>
        <taxon>Hyphomicrobiales</taxon>
        <taxon>Methylobacteriaceae</taxon>
        <taxon>Methylorubrum</taxon>
    </lineage>
</organism>